<accession>A0ACC2ZU64</accession>
<evidence type="ECO:0000313" key="2">
    <source>
        <dbReference type="Proteomes" id="UP001172386"/>
    </source>
</evidence>
<dbReference type="EMBL" id="JAPDRQ010000277">
    <property type="protein sequence ID" value="KAJ9651168.1"/>
    <property type="molecule type" value="Genomic_DNA"/>
</dbReference>
<gene>
    <name evidence="1" type="ORF">H2198_009545</name>
</gene>
<organism evidence="1 2">
    <name type="scientific">Neophaeococcomyces mojaviensis</name>
    <dbReference type="NCBI Taxonomy" id="3383035"/>
    <lineage>
        <taxon>Eukaryota</taxon>
        <taxon>Fungi</taxon>
        <taxon>Dikarya</taxon>
        <taxon>Ascomycota</taxon>
        <taxon>Pezizomycotina</taxon>
        <taxon>Eurotiomycetes</taxon>
        <taxon>Chaetothyriomycetidae</taxon>
        <taxon>Chaetothyriales</taxon>
        <taxon>Chaetothyriales incertae sedis</taxon>
        <taxon>Neophaeococcomyces</taxon>
    </lineage>
</organism>
<keyword evidence="2" id="KW-1185">Reference proteome</keyword>
<evidence type="ECO:0000313" key="1">
    <source>
        <dbReference type="EMBL" id="KAJ9651168.1"/>
    </source>
</evidence>
<reference evidence="1" key="1">
    <citation type="submission" date="2022-10" db="EMBL/GenBank/DDBJ databases">
        <title>Culturing micro-colonial fungi from biological soil crusts in the Mojave desert and describing Neophaeococcomyces mojavensis, and introducing the new genera and species Taxawa tesnikishii.</title>
        <authorList>
            <person name="Kurbessoian T."/>
            <person name="Stajich J.E."/>
        </authorList>
    </citation>
    <scope>NUCLEOTIDE SEQUENCE</scope>
    <source>
        <strain evidence="1">JES_112</strain>
    </source>
</reference>
<proteinExistence type="predicted"/>
<sequence length="368" mass="41838">MPSKEYKLTFLGDIMLGRLIDQMLPTHVDEPEEARLAAHFRQSYAHLQNYDATSPWGNTLDFLHKSDLVLGNLETAATTHSTKWPNKVFNYRMHPANVECLKAAGIAYVSLANNHTLGFCREGLFETVKTIEDAKIAHAGAGRTIEEADRPAVLQLPGTKRQIHLYSFSDHPDDWSRVREFNSLRYNEDFRSRIRSILTRSHTGLASKPDLKVFSVHWGPNYSWRPSEDIKSLARFLIDNCGVDIIHGHSSHHVQGVEVYNGKLIIYGCGDFVDDYAVNAEYRNDLSAAWNVHVHMEEDQPIEISKLEVFPNRIKKFQAELIDQKDVDHKWICKKFRALCADLGTVVEEGLGTIGQIVVDLKKQSSNR</sequence>
<dbReference type="Proteomes" id="UP001172386">
    <property type="component" value="Unassembled WGS sequence"/>
</dbReference>
<protein>
    <submittedName>
        <fullName evidence="1">Uncharacterized protein</fullName>
    </submittedName>
</protein>
<name>A0ACC2ZU64_9EURO</name>
<comment type="caution">
    <text evidence="1">The sequence shown here is derived from an EMBL/GenBank/DDBJ whole genome shotgun (WGS) entry which is preliminary data.</text>
</comment>